<dbReference type="GO" id="GO:0005886">
    <property type="term" value="C:plasma membrane"/>
    <property type="evidence" value="ECO:0000318"/>
    <property type="project" value="GO_Central"/>
</dbReference>
<keyword evidence="1" id="KW-0479">Metal-binding</keyword>
<keyword evidence="3" id="KW-1015">Disulfide bond</keyword>
<evidence type="ECO:0000256" key="4">
    <source>
        <dbReference type="ARBA" id="ARBA00071970"/>
    </source>
</evidence>
<evidence type="ECO:0000256" key="2">
    <source>
        <dbReference type="ARBA" id="ARBA00023008"/>
    </source>
</evidence>
<dbReference type="AlphaFoldDB" id="A0A251TC69"/>
<dbReference type="OMA" id="NVAGWEN"/>
<evidence type="ECO:0000313" key="9">
    <source>
        <dbReference type="Proteomes" id="UP000215914"/>
    </source>
</evidence>
<dbReference type="PANTHER" id="PTHR33021:SF9">
    <property type="entry name" value="PUTATIVE, EXPRESSED-RELATED"/>
    <property type="match status" value="1"/>
</dbReference>
<dbReference type="InterPro" id="IPR039391">
    <property type="entry name" value="Phytocyanin-like"/>
</dbReference>
<proteinExistence type="predicted"/>
<dbReference type="EMBL" id="CM007900">
    <property type="protein sequence ID" value="OTG08333.1"/>
    <property type="molecule type" value="Genomic_DNA"/>
</dbReference>
<keyword evidence="9" id="KW-1185">Reference proteome</keyword>
<gene>
    <name evidence="8" type="ORF">HannXRQ_Chr11g0340531</name>
</gene>
<evidence type="ECO:0000256" key="1">
    <source>
        <dbReference type="ARBA" id="ARBA00022723"/>
    </source>
</evidence>
<dbReference type="Proteomes" id="UP000215914">
    <property type="component" value="Chromosome 11"/>
</dbReference>
<evidence type="ECO:0000259" key="7">
    <source>
        <dbReference type="PROSITE" id="PS51485"/>
    </source>
</evidence>
<dbReference type="InParanoid" id="A0A251TC69"/>
<protein>
    <recommendedName>
        <fullName evidence="4">Basic blue protein</fullName>
    </recommendedName>
    <alternativeName>
        <fullName evidence="5">Plantacyanin</fullName>
    </alternativeName>
</protein>
<reference evidence="9" key="1">
    <citation type="journal article" date="2017" name="Nature">
        <title>The sunflower genome provides insights into oil metabolism, flowering and Asterid evolution.</title>
        <authorList>
            <person name="Badouin H."/>
            <person name="Gouzy J."/>
            <person name="Grassa C.J."/>
            <person name="Murat F."/>
            <person name="Staton S.E."/>
            <person name="Cottret L."/>
            <person name="Lelandais-Briere C."/>
            <person name="Owens G.L."/>
            <person name="Carrere S."/>
            <person name="Mayjonade B."/>
            <person name="Legrand L."/>
            <person name="Gill N."/>
            <person name="Kane N.C."/>
            <person name="Bowers J.E."/>
            <person name="Hubner S."/>
            <person name="Bellec A."/>
            <person name="Berard A."/>
            <person name="Berges H."/>
            <person name="Blanchet N."/>
            <person name="Boniface M.C."/>
            <person name="Brunel D."/>
            <person name="Catrice O."/>
            <person name="Chaidir N."/>
            <person name="Claudel C."/>
            <person name="Donnadieu C."/>
            <person name="Faraut T."/>
            <person name="Fievet G."/>
            <person name="Helmstetter N."/>
            <person name="King M."/>
            <person name="Knapp S.J."/>
            <person name="Lai Z."/>
            <person name="Le Paslier M.C."/>
            <person name="Lippi Y."/>
            <person name="Lorenzon L."/>
            <person name="Mandel J.R."/>
            <person name="Marage G."/>
            <person name="Marchand G."/>
            <person name="Marquand E."/>
            <person name="Bret-Mestries E."/>
            <person name="Morien E."/>
            <person name="Nambeesan S."/>
            <person name="Nguyen T."/>
            <person name="Pegot-Espagnet P."/>
            <person name="Pouilly N."/>
            <person name="Raftis F."/>
            <person name="Sallet E."/>
            <person name="Schiex T."/>
            <person name="Thomas J."/>
            <person name="Vandecasteele C."/>
            <person name="Vares D."/>
            <person name="Vear F."/>
            <person name="Vautrin S."/>
            <person name="Crespi M."/>
            <person name="Mangin B."/>
            <person name="Burke J.M."/>
            <person name="Salse J."/>
            <person name="Munos S."/>
            <person name="Vincourt P."/>
            <person name="Rieseberg L.H."/>
            <person name="Langlade N.B."/>
        </authorList>
    </citation>
    <scope>NUCLEOTIDE SEQUENCE [LARGE SCALE GENOMIC DNA]</scope>
    <source>
        <strain evidence="9">cv. SF193</strain>
    </source>
</reference>
<keyword evidence="2" id="KW-0186">Copper</keyword>
<sequence length="148" mass="16376">MIFFFEIFTFLYVFFDILDFFISMIFLGRVMVAMVVLCLLVVAFQCEVALATTYVVGDDNGWTFNVAGWENGKNFNAGDVLVFNYPQGAHNVVAVNKEGYDGCSTTPSDAKVYTSGNDQITLVKGFNNFICSYSGHCDSGMKIQISVS</sequence>
<dbReference type="InterPro" id="IPR041844">
    <property type="entry name" value="Plantacyanin"/>
</dbReference>
<evidence type="ECO:0000313" key="8">
    <source>
        <dbReference type="EMBL" id="OTG08333.1"/>
    </source>
</evidence>
<dbReference type="InterPro" id="IPR008972">
    <property type="entry name" value="Cupredoxin"/>
</dbReference>
<dbReference type="PANTHER" id="PTHR33021">
    <property type="entry name" value="BLUE COPPER PROTEIN"/>
    <property type="match status" value="1"/>
</dbReference>
<organism evidence="8 9">
    <name type="scientific">Helianthus annuus</name>
    <name type="common">Common sunflower</name>
    <dbReference type="NCBI Taxonomy" id="4232"/>
    <lineage>
        <taxon>Eukaryota</taxon>
        <taxon>Viridiplantae</taxon>
        <taxon>Streptophyta</taxon>
        <taxon>Embryophyta</taxon>
        <taxon>Tracheophyta</taxon>
        <taxon>Spermatophyta</taxon>
        <taxon>Magnoliopsida</taxon>
        <taxon>eudicotyledons</taxon>
        <taxon>Gunneridae</taxon>
        <taxon>Pentapetalae</taxon>
        <taxon>asterids</taxon>
        <taxon>campanulids</taxon>
        <taxon>Asterales</taxon>
        <taxon>Asteraceae</taxon>
        <taxon>Asteroideae</taxon>
        <taxon>Heliantheae alliance</taxon>
        <taxon>Heliantheae</taxon>
        <taxon>Helianthus</taxon>
    </lineage>
</organism>
<dbReference type="SUPFAM" id="SSF49503">
    <property type="entry name" value="Cupredoxins"/>
    <property type="match status" value="1"/>
</dbReference>
<accession>A0A251TC69</accession>
<dbReference type="GO" id="GO:0009055">
    <property type="term" value="F:electron transfer activity"/>
    <property type="evidence" value="ECO:0007669"/>
    <property type="project" value="InterPro"/>
</dbReference>
<dbReference type="CDD" id="cd11013">
    <property type="entry name" value="Plantacyanin"/>
    <property type="match status" value="1"/>
</dbReference>
<feature type="domain" description="Phytocyanin" evidence="7">
    <location>
        <begin position="52"/>
        <end position="148"/>
    </location>
</feature>
<keyword evidence="6" id="KW-0812">Transmembrane</keyword>
<dbReference type="GO" id="GO:0046872">
    <property type="term" value="F:metal ion binding"/>
    <property type="evidence" value="ECO:0007669"/>
    <property type="project" value="UniProtKB-KW"/>
</dbReference>
<dbReference type="PROSITE" id="PS51485">
    <property type="entry name" value="PHYTOCYANIN"/>
    <property type="match status" value="1"/>
</dbReference>
<evidence type="ECO:0000256" key="3">
    <source>
        <dbReference type="ARBA" id="ARBA00023157"/>
    </source>
</evidence>
<keyword evidence="6" id="KW-1133">Transmembrane helix</keyword>
<dbReference type="Pfam" id="PF02298">
    <property type="entry name" value="Cu_bind_like"/>
    <property type="match status" value="1"/>
</dbReference>
<evidence type="ECO:0000256" key="6">
    <source>
        <dbReference type="SAM" id="Phobius"/>
    </source>
</evidence>
<keyword evidence="6" id="KW-0472">Membrane</keyword>
<dbReference type="FunFam" id="2.60.40.420:FF:000013">
    <property type="entry name" value="basic blue protein-like"/>
    <property type="match status" value="1"/>
</dbReference>
<dbReference type="Gene3D" id="2.60.40.420">
    <property type="entry name" value="Cupredoxins - blue copper proteins"/>
    <property type="match status" value="1"/>
</dbReference>
<dbReference type="FunCoup" id="A0A251TC69">
    <property type="interactions" value="296"/>
</dbReference>
<evidence type="ECO:0000256" key="5">
    <source>
        <dbReference type="ARBA" id="ARBA00082491"/>
    </source>
</evidence>
<feature type="transmembrane region" description="Helical" evidence="6">
    <location>
        <begin position="20"/>
        <end position="44"/>
    </location>
</feature>
<name>A0A251TC69_HELAN</name>
<dbReference type="InterPro" id="IPR003245">
    <property type="entry name" value="Phytocyanin_dom"/>
</dbReference>